<evidence type="ECO:0000313" key="1">
    <source>
        <dbReference type="EMBL" id="GMN48357.1"/>
    </source>
</evidence>
<organism evidence="1 2">
    <name type="scientific">Ficus carica</name>
    <name type="common">Common fig</name>
    <dbReference type="NCBI Taxonomy" id="3494"/>
    <lineage>
        <taxon>Eukaryota</taxon>
        <taxon>Viridiplantae</taxon>
        <taxon>Streptophyta</taxon>
        <taxon>Embryophyta</taxon>
        <taxon>Tracheophyta</taxon>
        <taxon>Spermatophyta</taxon>
        <taxon>Magnoliopsida</taxon>
        <taxon>eudicotyledons</taxon>
        <taxon>Gunneridae</taxon>
        <taxon>Pentapetalae</taxon>
        <taxon>rosids</taxon>
        <taxon>fabids</taxon>
        <taxon>Rosales</taxon>
        <taxon>Moraceae</taxon>
        <taxon>Ficeae</taxon>
        <taxon>Ficus</taxon>
    </lineage>
</organism>
<protein>
    <submittedName>
        <fullName evidence="1">Uncharacterized protein</fullName>
    </submittedName>
</protein>
<evidence type="ECO:0000313" key="2">
    <source>
        <dbReference type="Proteomes" id="UP001187192"/>
    </source>
</evidence>
<reference evidence="1" key="1">
    <citation type="submission" date="2023-07" db="EMBL/GenBank/DDBJ databases">
        <title>draft genome sequence of fig (Ficus carica).</title>
        <authorList>
            <person name="Takahashi T."/>
            <person name="Nishimura K."/>
        </authorList>
    </citation>
    <scope>NUCLEOTIDE SEQUENCE</scope>
</reference>
<name>A0AA88DAU4_FICCA</name>
<gene>
    <name evidence="1" type="ORF">TIFTF001_017536</name>
</gene>
<dbReference type="Proteomes" id="UP001187192">
    <property type="component" value="Unassembled WGS sequence"/>
</dbReference>
<accession>A0AA88DAU4</accession>
<dbReference type="EMBL" id="BTGU01000028">
    <property type="protein sequence ID" value="GMN48357.1"/>
    <property type="molecule type" value="Genomic_DNA"/>
</dbReference>
<sequence length="129" mass="14520">MASEADSSNDSSNFFNIYGPQVKPDIVFKIPEATSTLNLQDVQGLVTWVLAEGFMPPWVFIKNKPLIPKVVMLYVPGLDAALYLSQSKLLPSLREFFGNPRAVLALRWNANDRCTPHVQGEKKERPKLF</sequence>
<keyword evidence="2" id="KW-1185">Reference proteome</keyword>
<dbReference type="AlphaFoldDB" id="A0AA88DAU4"/>
<proteinExistence type="predicted"/>
<dbReference type="Gramene" id="FCD_00033331-RA">
    <property type="protein sequence ID" value="FCD_00033331-RA:cds"/>
    <property type="gene ID" value="FCD_00033331"/>
</dbReference>
<comment type="caution">
    <text evidence="1">The sequence shown here is derived from an EMBL/GenBank/DDBJ whole genome shotgun (WGS) entry which is preliminary data.</text>
</comment>